<dbReference type="Proteomes" id="UP000697107">
    <property type="component" value="Unassembled WGS sequence"/>
</dbReference>
<evidence type="ECO:0000259" key="1">
    <source>
        <dbReference type="Pfam" id="PF13843"/>
    </source>
</evidence>
<evidence type="ECO:0000313" key="3">
    <source>
        <dbReference type="EMBL" id="KAG2883103.1"/>
    </source>
</evidence>
<accession>A0A329SAN4</accession>
<dbReference type="STRING" id="29920.A0A329SAN4"/>
<dbReference type="Proteomes" id="UP000774804">
    <property type="component" value="Unassembled WGS sequence"/>
</dbReference>
<evidence type="ECO:0000313" key="6">
    <source>
        <dbReference type="EMBL" id="RAW32946.1"/>
    </source>
</evidence>
<reference evidence="2" key="2">
    <citation type="submission" date="2018-10" db="EMBL/GenBank/DDBJ databases">
        <title>Effector identification in a new, highly contiguous assembly of the strawberry crown rot pathogen Phytophthora cactorum.</title>
        <authorList>
            <person name="Armitage A.D."/>
            <person name="Nellist C.F."/>
            <person name="Bates H."/>
            <person name="Vickerstaff R.J."/>
            <person name="Harrison R.J."/>
        </authorList>
    </citation>
    <scope>NUCLEOTIDE SEQUENCE</scope>
    <source>
        <strain evidence="2">15-7</strain>
        <strain evidence="3">4032</strain>
        <strain evidence="4">P415</strain>
        <strain evidence="5">P421</strain>
    </source>
</reference>
<organism evidence="6 7">
    <name type="scientific">Phytophthora cactorum</name>
    <dbReference type="NCBI Taxonomy" id="29920"/>
    <lineage>
        <taxon>Eukaryota</taxon>
        <taxon>Sar</taxon>
        <taxon>Stramenopiles</taxon>
        <taxon>Oomycota</taxon>
        <taxon>Peronosporomycetes</taxon>
        <taxon>Peronosporales</taxon>
        <taxon>Peronosporaceae</taxon>
        <taxon>Phytophthora</taxon>
    </lineage>
</organism>
<dbReference type="EMBL" id="RCMG01001500">
    <property type="protein sequence ID" value="KAG2825833.1"/>
    <property type="molecule type" value="Genomic_DNA"/>
</dbReference>
<dbReference type="PANTHER" id="PTHR46599:SF3">
    <property type="entry name" value="PIGGYBAC TRANSPOSABLE ELEMENT-DERIVED PROTEIN 4"/>
    <property type="match status" value="1"/>
</dbReference>
<protein>
    <recommendedName>
        <fullName evidence="1">PiggyBac transposable element-derived protein domain-containing protein</fullName>
    </recommendedName>
</protein>
<dbReference type="EMBL" id="RCMI01001602">
    <property type="protein sequence ID" value="KAG2883103.1"/>
    <property type="molecule type" value="Genomic_DNA"/>
</dbReference>
<proteinExistence type="predicted"/>
<evidence type="ECO:0000313" key="5">
    <source>
        <dbReference type="EMBL" id="KAG3207685.1"/>
    </source>
</evidence>
<feature type="domain" description="PiggyBac transposable element-derived protein" evidence="1">
    <location>
        <begin position="1"/>
        <end position="150"/>
    </location>
</feature>
<dbReference type="EMBL" id="RCMV01001664">
    <property type="protein sequence ID" value="KAG3207685.1"/>
    <property type="molecule type" value="Genomic_DNA"/>
</dbReference>
<gene>
    <name evidence="6" type="ORF">PC110_g10725</name>
    <name evidence="2" type="ORF">PC113_g21859</name>
    <name evidence="3" type="ORF">PC115_g21730</name>
    <name evidence="4" type="ORF">PC118_g21781</name>
    <name evidence="5" type="ORF">PC129_g21275</name>
</gene>
<comment type="caution">
    <text evidence="6">The sequence shown here is derived from an EMBL/GenBank/DDBJ whole genome shotgun (WGS) entry which is preliminary data.</text>
</comment>
<dbReference type="EMBL" id="MJFZ01000256">
    <property type="protein sequence ID" value="RAW32946.1"/>
    <property type="molecule type" value="Genomic_DNA"/>
</dbReference>
<dbReference type="Pfam" id="PF13843">
    <property type="entry name" value="DDE_Tnp_1_7"/>
    <property type="match status" value="1"/>
</dbReference>
<dbReference type="Proteomes" id="UP000735874">
    <property type="component" value="Unassembled WGS sequence"/>
</dbReference>
<evidence type="ECO:0000313" key="2">
    <source>
        <dbReference type="EMBL" id="KAG2825833.1"/>
    </source>
</evidence>
<name>A0A329SAN4_9STRA</name>
<dbReference type="OrthoDB" id="105205at2759"/>
<sequence length="151" mass="17466">MPRKRFEEFVQFLHFSNNNSANPKKFKTWKIKPVADTINRTVKLGMTVGRPIVFDEGMIPMRSKFNHMRQYLKGKPHPWGTKCFLTCDADSGYCYRAKIYQGRPISDNADLNQGPNAVIRNIDEVLDGHPKKRLVITDRFYSSMLLSSILL</sequence>
<evidence type="ECO:0000313" key="7">
    <source>
        <dbReference type="Proteomes" id="UP000251314"/>
    </source>
</evidence>
<dbReference type="AlphaFoldDB" id="A0A329SAN4"/>
<dbReference type="PANTHER" id="PTHR46599">
    <property type="entry name" value="PIGGYBAC TRANSPOSABLE ELEMENT-DERIVED PROTEIN 4"/>
    <property type="match status" value="1"/>
</dbReference>
<dbReference type="InterPro" id="IPR029526">
    <property type="entry name" value="PGBD"/>
</dbReference>
<reference evidence="6 7" key="1">
    <citation type="submission" date="2018-01" db="EMBL/GenBank/DDBJ databases">
        <title>Draft genome of the strawberry crown rot pathogen Phytophthora cactorum.</title>
        <authorList>
            <person name="Armitage A.D."/>
            <person name="Lysoe E."/>
            <person name="Nellist C.F."/>
            <person name="Harrison R.J."/>
            <person name="Brurberg M.B."/>
        </authorList>
    </citation>
    <scope>NUCLEOTIDE SEQUENCE [LARGE SCALE GENOMIC DNA]</scope>
    <source>
        <strain evidence="6 7">10300</strain>
    </source>
</reference>
<dbReference type="Proteomes" id="UP000760860">
    <property type="component" value="Unassembled WGS sequence"/>
</dbReference>
<dbReference type="EMBL" id="RCML01001551">
    <property type="protein sequence ID" value="KAG2961777.1"/>
    <property type="molecule type" value="Genomic_DNA"/>
</dbReference>
<dbReference type="Proteomes" id="UP000251314">
    <property type="component" value="Unassembled WGS sequence"/>
</dbReference>
<keyword evidence="7" id="KW-1185">Reference proteome</keyword>
<evidence type="ECO:0000313" key="4">
    <source>
        <dbReference type="EMBL" id="KAG2961777.1"/>
    </source>
</evidence>
<dbReference type="VEuPathDB" id="FungiDB:PC110_g10725"/>